<reference evidence="1" key="1">
    <citation type="submission" date="2019-08" db="EMBL/GenBank/DDBJ databases">
        <authorList>
            <person name="Kucharzyk K."/>
            <person name="Murdoch R.W."/>
            <person name="Higgins S."/>
            <person name="Loffler F."/>
        </authorList>
    </citation>
    <scope>NUCLEOTIDE SEQUENCE</scope>
</reference>
<gene>
    <name evidence="1" type="ORF">SDC9_152527</name>
</gene>
<name>A0A645ETV6_9ZZZZ</name>
<dbReference type="EMBL" id="VSSQ01051188">
    <property type="protein sequence ID" value="MPN05277.1"/>
    <property type="molecule type" value="Genomic_DNA"/>
</dbReference>
<protein>
    <submittedName>
        <fullName evidence="1">Uncharacterized protein</fullName>
    </submittedName>
</protein>
<comment type="caution">
    <text evidence="1">The sequence shown here is derived from an EMBL/GenBank/DDBJ whole genome shotgun (WGS) entry which is preliminary data.</text>
</comment>
<evidence type="ECO:0000313" key="1">
    <source>
        <dbReference type="EMBL" id="MPN05277.1"/>
    </source>
</evidence>
<sequence length="86" mass="9379">MAEIKIMGPGAFRGFERANLRGPAALLALGRGADTPAEMVLFHWAGDQFVEIGIENADARARKPVQIFQQCICIFCVNQKLHSPAP</sequence>
<organism evidence="1">
    <name type="scientific">bioreactor metagenome</name>
    <dbReference type="NCBI Taxonomy" id="1076179"/>
    <lineage>
        <taxon>unclassified sequences</taxon>
        <taxon>metagenomes</taxon>
        <taxon>ecological metagenomes</taxon>
    </lineage>
</organism>
<proteinExistence type="predicted"/>
<dbReference type="AlphaFoldDB" id="A0A645ETV6"/>
<accession>A0A645ETV6</accession>